<evidence type="ECO:0000313" key="2">
    <source>
        <dbReference type="Proteomes" id="UP000004080"/>
    </source>
</evidence>
<evidence type="ECO:0008006" key="3">
    <source>
        <dbReference type="Google" id="ProtNLM"/>
    </source>
</evidence>
<accession>I8IXL1</accession>
<dbReference type="Gene3D" id="1.20.120.450">
    <property type="entry name" value="dinb family like domain"/>
    <property type="match status" value="1"/>
</dbReference>
<name>I8IXL1_9BACL</name>
<evidence type="ECO:0000313" key="1">
    <source>
        <dbReference type="EMBL" id="EIT84226.1"/>
    </source>
</evidence>
<organism evidence="1 2">
    <name type="scientific">Fictibacillus macauensis ZFHKF-1</name>
    <dbReference type="NCBI Taxonomy" id="1196324"/>
    <lineage>
        <taxon>Bacteria</taxon>
        <taxon>Bacillati</taxon>
        <taxon>Bacillota</taxon>
        <taxon>Bacilli</taxon>
        <taxon>Bacillales</taxon>
        <taxon>Fictibacillaceae</taxon>
        <taxon>Fictibacillus</taxon>
    </lineage>
</organism>
<dbReference type="SUPFAM" id="SSF109854">
    <property type="entry name" value="DinB/YfiT-like putative metalloenzymes"/>
    <property type="match status" value="1"/>
</dbReference>
<proteinExistence type="predicted"/>
<dbReference type="STRING" id="1196324.A374_16523"/>
<dbReference type="AlphaFoldDB" id="I8IXL1"/>
<dbReference type="InterPro" id="IPR034660">
    <property type="entry name" value="DinB/YfiT-like"/>
</dbReference>
<dbReference type="eggNOG" id="COG2318">
    <property type="taxonomic scope" value="Bacteria"/>
</dbReference>
<dbReference type="Proteomes" id="UP000004080">
    <property type="component" value="Unassembled WGS sequence"/>
</dbReference>
<gene>
    <name evidence="1" type="ORF">A374_16523</name>
</gene>
<dbReference type="RefSeq" id="WP_007203377.1">
    <property type="nucleotide sequence ID" value="NZ_AKKV01000037.1"/>
</dbReference>
<protein>
    <recommendedName>
        <fullName evidence="3">DinB family protein</fullName>
    </recommendedName>
</protein>
<dbReference type="EMBL" id="AKKV01000037">
    <property type="protein sequence ID" value="EIT84226.1"/>
    <property type="molecule type" value="Genomic_DNA"/>
</dbReference>
<dbReference type="Pfam" id="PF04978">
    <property type="entry name" value="MST"/>
    <property type="match status" value="1"/>
</dbReference>
<comment type="caution">
    <text evidence="1">The sequence shown here is derived from an EMBL/GenBank/DDBJ whole genome shotgun (WGS) entry which is preliminary data.</text>
</comment>
<dbReference type="InterPro" id="IPR007061">
    <property type="entry name" value="MST-like"/>
</dbReference>
<dbReference type="OrthoDB" id="117483at2"/>
<sequence length="178" mass="20987">MITTDQLTDVFLIHDVKDYAPQVGILVSMMNYARYTTLQLTNGLTTAQLDYKIDEDSNTIGMLLYHIASVERIYQLLTFEHRAPTLEEDRNVLLGLELDDEARQEIKGHSLSYYVDYLHNTRKQTLTYLQTIDEDWLFASGELWGQPTNNYFKWFYVMENEMSHRGQMSMILEKLQKR</sequence>
<dbReference type="PATRIC" id="fig|1196324.3.peg.3381"/>
<reference evidence="1 2" key="1">
    <citation type="journal article" date="2012" name="J. Bacteriol.">
        <title>Genome of Bacillus macauensis ZFHKF-1, a Long-Chain-Forming Bacterium.</title>
        <authorList>
            <person name="Cai L."/>
            <person name="Zhang T."/>
        </authorList>
    </citation>
    <scope>NUCLEOTIDE SEQUENCE [LARGE SCALE GENOMIC DNA]</scope>
    <source>
        <strain evidence="1 2">ZFHKF-1</strain>
    </source>
</reference>
<keyword evidence="2" id="KW-1185">Reference proteome</keyword>